<feature type="domain" description="G-protein coupled receptors family 3 profile" evidence="14">
    <location>
        <begin position="589"/>
        <end position="853"/>
    </location>
</feature>
<feature type="transmembrane region" description="Helical" evidence="12">
    <location>
        <begin position="659"/>
        <end position="683"/>
    </location>
</feature>
<dbReference type="SUPFAM" id="SSF53822">
    <property type="entry name" value="Periplasmic binding protein-like I"/>
    <property type="match status" value="1"/>
</dbReference>
<keyword evidence="10" id="KW-0325">Glycoprotein</keyword>
<dbReference type="EMBL" id="JAAGNN010000026">
    <property type="protein sequence ID" value="KAF4071895.1"/>
    <property type="molecule type" value="Genomic_DNA"/>
</dbReference>
<dbReference type="InterPro" id="IPR001828">
    <property type="entry name" value="ANF_lig-bd_rcpt"/>
</dbReference>
<dbReference type="InterPro" id="IPR000337">
    <property type="entry name" value="GPCR_3"/>
</dbReference>
<dbReference type="AlphaFoldDB" id="A0A7J5ZMT0"/>
<comment type="similarity">
    <text evidence="2">Belongs to the G-protein coupled receptor 3 family.</text>
</comment>
<evidence type="ECO:0000313" key="15">
    <source>
        <dbReference type="EMBL" id="KAF4071895.1"/>
    </source>
</evidence>
<dbReference type="InterPro" id="IPR038550">
    <property type="entry name" value="GPCR_3_9-Cys_sf"/>
</dbReference>
<evidence type="ECO:0000313" key="16">
    <source>
        <dbReference type="Proteomes" id="UP000593565"/>
    </source>
</evidence>
<evidence type="ECO:0000256" key="9">
    <source>
        <dbReference type="ARBA" id="ARBA00023170"/>
    </source>
</evidence>
<dbReference type="Pfam" id="PF01094">
    <property type="entry name" value="ANF_receptor"/>
    <property type="match status" value="1"/>
</dbReference>
<dbReference type="PROSITE" id="PS00981">
    <property type="entry name" value="G_PROTEIN_RECEP_F3_3"/>
    <property type="match status" value="1"/>
</dbReference>
<keyword evidence="11" id="KW-0807">Transducer</keyword>
<feature type="transmembrane region" description="Helical" evidence="12">
    <location>
        <begin position="739"/>
        <end position="772"/>
    </location>
</feature>
<dbReference type="PRINTS" id="PR00248">
    <property type="entry name" value="GPCRMGR"/>
</dbReference>
<dbReference type="FunFam" id="2.10.50.30:FF:000002">
    <property type="entry name" value="Vomeronasal 2 receptor, h1"/>
    <property type="match status" value="1"/>
</dbReference>
<dbReference type="InterPro" id="IPR011500">
    <property type="entry name" value="GPCR_3_9-Cys_dom"/>
</dbReference>
<dbReference type="Gene3D" id="2.10.50.30">
    <property type="entry name" value="GPCR, family 3, nine cysteines domain"/>
    <property type="match status" value="1"/>
</dbReference>
<feature type="transmembrane region" description="Helical" evidence="12">
    <location>
        <begin position="784"/>
        <end position="804"/>
    </location>
</feature>
<evidence type="ECO:0000256" key="2">
    <source>
        <dbReference type="ARBA" id="ARBA00007242"/>
    </source>
</evidence>
<protein>
    <recommendedName>
        <fullName evidence="14">G-protein coupled receptors family 3 profile domain-containing protein</fullName>
    </recommendedName>
</protein>
<reference evidence="15 16" key="1">
    <citation type="submission" date="2020-02" db="EMBL/GenBank/DDBJ databases">
        <title>A chromosome-scale genome assembly of the black bullhead catfish (Ameiurus melas).</title>
        <authorList>
            <person name="Wen M."/>
            <person name="Zham M."/>
            <person name="Cabau C."/>
            <person name="Klopp C."/>
            <person name="Donnadieu C."/>
            <person name="Roques C."/>
            <person name="Bouchez O."/>
            <person name="Lampietro C."/>
            <person name="Jouanno E."/>
            <person name="Herpin A."/>
            <person name="Louis A."/>
            <person name="Berthelot C."/>
            <person name="Parey E."/>
            <person name="Roest-Crollius H."/>
            <person name="Braasch I."/>
            <person name="Postlethwait J."/>
            <person name="Robinson-Rechavi M."/>
            <person name="Echchiki A."/>
            <person name="Begum T."/>
            <person name="Montfort J."/>
            <person name="Schartl M."/>
            <person name="Bobe J."/>
            <person name="Guiguen Y."/>
        </authorList>
    </citation>
    <scope>NUCLEOTIDE SEQUENCE [LARGE SCALE GENOMIC DNA]</scope>
    <source>
        <strain evidence="15">M_S1</strain>
        <tissue evidence="15">Blood</tissue>
    </source>
</reference>
<evidence type="ECO:0000259" key="14">
    <source>
        <dbReference type="PROSITE" id="PS50259"/>
    </source>
</evidence>
<evidence type="ECO:0000256" key="12">
    <source>
        <dbReference type="SAM" id="Phobius"/>
    </source>
</evidence>
<proteinExistence type="inferred from homology"/>
<dbReference type="InterPro" id="IPR004073">
    <property type="entry name" value="GPCR_3_vmron_rcpt_2"/>
</dbReference>
<dbReference type="CDD" id="cd15283">
    <property type="entry name" value="7tmC_V2R_pheromone"/>
    <property type="match status" value="1"/>
</dbReference>
<keyword evidence="8 12" id="KW-0472">Membrane</keyword>
<accession>A0A7J5ZMT0</accession>
<evidence type="ECO:0000256" key="10">
    <source>
        <dbReference type="ARBA" id="ARBA00023180"/>
    </source>
</evidence>
<dbReference type="GO" id="GO:0005886">
    <property type="term" value="C:plasma membrane"/>
    <property type="evidence" value="ECO:0007669"/>
    <property type="project" value="UniProtKB-SubCell"/>
</dbReference>
<keyword evidence="3" id="KW-1003">Cell membrane</keyword>
<evidence type="ECO:0000256" key="5">
    <source>
        <dbReference type="ARBA" id="ARBA00022729"/>
    </source>
</evidence>
<comment type="subcellular location">
    <subcellularLocation>
        <location evidence="1">Cell membrane</location>
        <topology evidence="1">Multi-pass membrane protein</topology>
    </subcellularLocation>
</comment>
<dbReference type="InterPro" id="IPR000068">
    <property type="entry name" value="GPCR_3_Ca_sens_rcpt-rel"/>
</dbReference>
<name>A0A7J5ZMT0_AMEME</name>
<dbReference type="PANTHER" id="PTHR24061:SF528">
    <property type="entry name" value="C-FAMILY ODORANT RECEPTOR OLFCD2-RELATED"/>
    <property type="match status" value="1"/>
</dbReference>
<feature type="chain" id="PRO_5029491858" description="G-protein coupled receptors family 3 profile domain-containing protein" evidence="13">
    <location>
        <begin position="22"/>
        <end position="853"/>
    </location>
</feature>
<sequence length="853" mass="93459">MAVDAWLLAQGFLIWPIWVNSVGLSCTLQTKPISRSLYKKGDVIIGGLFPIYVEAPEPDHMFIQRVQGSHCQSVELRSYHWLQTMIFTVEEINQNPSLLPNFTLGYLAADTCLAETSTLSAALAMVTGQEETVSGEHCTMAPSVPVIIGDARSSASIVVADTLSVFDIPMVSYFASCACLSDRTRYPTFLRTVPSDAFQAKAMARLLHLMGWTWVGVVSGDDVYGKSGVQLLLKELKGSGVCVDYHEVIPKSHAPSRIQRIVERIQSSKAQVVVTFAIGPDTEVLLREVVRMNATDRQWIATEAWSTSTHYSAWSGISLAGTLGFALRRVDIQGLGSYLTQLSPEEHLMEPLVQSVWEDVFGCRFGEQIQSGPLRPQCTGLEKVKHGEAYFDVMYNVYKAVYAIAYAIQDMLACQHGKGPFENGECPDIKPIKPKQLLHYLKAVQFTTPVGEMVGFDENGDPSASYDIINWHVGAEGKVEFVKVGQFDAAKGPQQDFQLDLRKVFWGGGWDDEVPVSVCSENCPPGTRKAVQKGKPLCCYDCIPCTSGEISNSTDSPECTKCPERFWSNTERTECIPMIVEFLSFQDNMGIILSVLSAAGAALTITVLAAFIHHRDTPLVRANNSELSFLLLLSLKLCFLCALAFIGQPAPWSCMLRHTLFGISFVVCLACVLSKTVVVLVAFRATLPGSNVMRYFGPVQQRAGIFLCTLIQVGICAFWLVLAPPLPTESAGGELGARVVLLCAVGSVAGFSLVLGYIGLLAAVCFLLAFFARKLPDNFNEAKFITFSMLIFCAVWIAFVPAYVSSPGKYTVAVEVFAILASSYGLLVCIFAPKCYIILLRPDKNTKKNMMAK</sequence>
<evidence type="ECO:0000256" key="7">
    <source>
        <dbReference type="ARBA" id="ARBA00023040"/>
    </source>
</evidence>
<keyword evidence="5 13" id="KW-0732">Signal</keyword>
<dbReference type="Gene3D" id="3.40.50.2300">
    <property type="match status" value="2"/>
</dbReference>
<dbReference type="FunFam" id="3.40.50.2300:FF:000016">
    <property type="entry name" value="Taste 1 receptor member 2"/>
    <property type="match status" value="1"/>
</dbReference>
<organism evidence="15 16">
    <name type="scientific">Ameiurus melas</name>
    <name type="common">Black bullhead</name>
    <name type="synonym">Silurus melas</name>
    <dbReference type="NCBI Taxonomy" id="219545"/>
    <lineage>
        <taxon>Eukaryota</taxon>
        <taxon>Metazoa</taxon>
        <taxon>Chordata</taxon>
        <taxon>Craniata</taxon>
        <taxon>Vertebrata</taxon>
        <taxon>Euteleostomi</taxon>
        <taxon>Actinopterygii</taxon>
        <taxon>Neopterygii</taxon>
        <taxon>Teleostei</taxon>
        <taxon>Ostariophysi</taxon>
        <taxon>Siluriformes</taxon>
        <taxon>Ictaluridae</taxon>
        <taxon>Ameiurus</taxon>
    </lineage>
</organism>
<dbReference type="PRINTS" id="PR01535">
    <property type="entry name" value="VOMERONASL2R"/>
</dbReference>
<keyword evidence="6 12" id="KW-1133">Transmembrane helix</keyword>
<feature type="transmembrane region" description="Helical" evidence="12">
    <location>
        <begin position="704"/>
        <end position="727"/>
    </location>
</feature>
<feature type="transmembrane region" description="Helical" evidence="12">
    <location>
        <begin position="816"/>
        <end position="840"/>
    </location>
</feature>
<evidence type="ECO:0000256" key="4">
    <source>
        <dbReference type="ARBA" id="ARBA00022692"/>
    </source>
</evidence>
<dbReference type="InterPro" id="IPR017978">
    <property type="entry name" value="GPCR_3_C"/>
</dbReference>
<keyword evidence="4 12" id="KW-0812">Transmembrane</keyword>
<feature type="transmembrane region" description="Helical" evidence="12">
    <location>
        <begin position="627"/>
        <end position="647"/>
    </location>
</feature>
<comment type="caution">
    <text evidence="15">The sequence shown here is derived from an EMBL/GenBank/DDBJ whole genome shotgun (WGS) entry which is preliminary data.</text>
</comment>
<evidence type="ECO:0000256" key="13">
    <source>
        <dbReference type="SAM" id="SignalP"/>
    </source>
</evidence>
<evidence type="ECO:0000256" key="6">
    <source>
        <dbReference type="ARBA" id="ARBA00022989"/>
    </source>
</evidence>
<evidence type="ECO:0000256" key="1">
    <source>
        <dbReference type="ARBA" id="ARBA00004651"/>
    </source>
</evidence>
<gene>
    <name evidence="15" type="ORF">AMELA_G00268110</name>
</gene>
<dbReference type="PANTHER" id="PTHR24061">
    <property type="entry name" value="CALCIUM-SENSING RECEPTOR-RELATED"/>
    <property type="match status" value="1"/>
</dbReference>
<dbReference type="Pfam" id="PF07562">
    <property type="entry name" value="NCD3G"/>
    <property type="match status" value="1"/>
</dbReference>
<dbReference type="PROSITE" id="PS50259">
    <property type="entry name" value="G_PROTEIN_RECEP_F3_4"/>
    <property type="match status" value="1"/>
</dbReference>
<keyword evidence="9" id="KW-0675">Receptor</keyword>
<evidence type="ECO:0000256" key="3">
    <source>
        <dbReference type="ARBA" id="ARBA00022475"/>
    </source>
</evidence>
<keyword evidence="16" id="KW-1185">Reference proteome</keyword>
<evidence type="ECO:0000256" key="8">
    <source>
        <dbReference type="ARBA" id="ARBA00023136"/>
    </source>
</evidence>
<feature type="transmembrane region" description="Helical" evidence="12">
    <location>
        <begin position="589"/>
        <end position="612"/>
    </location>
</feature>
<evidence type="ECO:0000256" key="11">
    <source>
        <dbReference type="ARBA" id="ARBA00023224"/>
    </source>
</evidence>
<dbReference type="Proteomes" id="UP000593565">
    <property type="component" value="Unassembled WGS sequence"/>
</dbReference>
<dbReference type="InterPro" id="IPR028082">
    <property type="entry name" value="Peripla_BP_I"/>
</dbReference>
<keyword evidence="7" id="KW-0297">G-protein coupled receptor</keyword>
<dbReference type="GO" id="GO:0004930">
    <property type="term" value="F:G protein-coupled receptor activity"/>
    <property type="evidence" value="ECO:0007669"/>
    <property type="project" value="UniProtKB-KW"/>
</dbReference>
<feature type="signal peptide" evidence="13">
    <location>
        <begin position="1"/>
        <end position="21"/>
    </location>
</feature>
<dbReference type="Pfam" id="PF00003">
    <property type="entry name" value="7tm_3"/>
    <property type="match status" value="1"/>
</dbReference>
<dbReference type="InterPro" id="IPR017979">
    <property type="entry name" value="GPCR_3_CS"/>
</dbReference>